<dbReference type="Pfam" id="PF01451">
    <property type="entry name" value="LMWPc"/>
    <property type="match status" value="1"/>
</dbReference>
<dbReference type="PANTHER" id="PTHR11717:SF7">
    <property type="entry name" value="LOW MOLECULAR WEIGHT PHOSPHOTYROSINE PROTEIN PHOSPHATASE"/>
    <property type="match status" value="1"/>
</dbReference>
<dbReference type="SMART" id="SM00226">
    <property type="entry name" value="LMWPc"/>
    <property type="match status" value="1"/>
</dbReference>
<evidence type="ECO:0000313" key="3">
    <source>
        <dbReference type="EMBL" id="WPR89749.1"/>
    </source>
</evidence>
<keyword evidence="4" id="KW-1185">Reference proteome</keyword>
<protein>
    <recommendedName>
        <fullName evidence="1">protein-tyrosine-phosphatase</fullName>
        <ecNumber evidence="1">3.1.3.48</ecNumber>
    </recommendedName>
</protein>
<reference evidence="3 4" key="1">
    <citation type="submission" date="2023-11" db="EMBL/GenBank/DDBJ databases">
        <title>Genome sequence of Microbacterium rhizosphaerae KACC 19337.</title>
        <authorList>
            <person name="Choi H."/>
            <person name="Kim S."/>
            <person name="Kim Y."/>
            <person name="Kwon S.-W."/>
            <person name="Heo J."/>
        </authorList>
    </citation>
    <scope>NUCLEOTIDE SEQUENCE [LARGE SCALE GENOMIC DNA]</scope>
    <source>
        <strain evidence="3 4">KACC 19337</strain>
    </source>
</reference>
<name>A0ABZ0SNE4_9MICO</name>
<dbReference type="RefSeq" id="WP_320942463.1">
    <property type="nucleotide sequence ID" value="NZ_BAABEU010000003.1"/>
</dbReference>
<dbReference type="SUPFAM" id="SSF52788">
    <property type="entry name" value="Phosphotyrosine protein phosphatases I"/>
    <property type="match status" value="1"/>
</dbReference>
<organism evidence="3 4">
    <name type="scientific">Microbacterium rhizosphaerae</name>
    <dbReference type="NCBI Taxonomy" id="1678237"/>
    <lineage>
        <taxon>Bacteria</taxon>
        <taxon>Bacillati</taxon>
        <taxon>Actinomycetota</taxon>
        <taxon>Actinomycetes</taxon>
        <taxon>Micrococcales</taxon>
        <taxon>Microbacteriaceae</taxon>
        <taxon>Microbacterium</taxon>
    </lineage>
</organism>
<evidence type="ECO:0000259" key="2">
    <source>
        <dbReference type="SMART" id="SM00226"/>
    </source>
</evidence>
<sequence length="222" mass="23465">MPREFTILTVCDGNIHRSPLAEALLRLWSGWYLPPALADVVRIGSAGLIAPDGAPMGRRVARIAHALGVVDAEHRARLLTDSMIRHADLVLTATARQRDTVIGRVPAALKVTMTVREAGQAAQALRARGLAAPPTTEDDLRRIVASLNAERAGGAKDVIDPQGHGDAVFLRMTSEAVPALCEVATILLGMPVADRDAYVEGVSDPARLAQAAGLDASSYSAR</sequence>
<dbReference type="PANTHER" id="PTHR11717">
    <property type="entry name" value="LOW MOLECULAR WEIGHT PROTEIN TYROSINE PHOSPHATASE"/>
    <property type="match status" value="1"/>
</dbReference>
<dbReference type="EMBL" id="CP139368">
    <property type="protein sequence ID" value="WPR89749.1"/>
    <property type="molecule type" value="Genomic_DNA"/>
</dbReference>
<evidence type="ECO:0000313" key="4">
    <source>
        <dbReference type="Proteomes" id="UP001323798"/>
    </source>
</evidence>
<dbReference type="InterPro" id="IPR036196">
    <property type="entry name" value="Ptyr_pPase_sf"/>
</dbReference>
<dbReference type="InterPro" id="IPR050438">
    <property type="entry name" value="LMW_PTPase"/>
</dbReference>
<gene>
    <name evidence="3" type="ORF">SM116_00225</name>
</gene>
<accession>A0ABZ0SNE4</accession>
<feature type="domain" description="Phosphotyrosine protein phosphatase I" evidence="2">
    <location>
        <begin position="5"/>
        <end position="183"/>
    </location>
</feature>
<proteinExistence type="predicted"/>
<dbReference type="EC" id="3.1.3.48" evidence="1"/>
<evidence type="ECO:0000256" key="1">
    <source>
        <dbReference type="ARBA" id="ARBA00013064"/>
    </source>
</evidence>
<dbReference type="InterPro" id="IPR023485">
    <property type="entry name" value="Ptyr_pPase"/>
</dbReference>
<dbReference type="Proteomes" id="UP001323798">
    <property type="component" value="Chromosome"/>
</dbReference>
<dbReference type="Gene3D" id="3.40.50.2300">
    <property type="match status" value="1"/>
</dbReference>